<proteinExistence type="predicted"/>
<feature type="compositionally biased region" description="Low complexity" evidence="1">
    <location>
        <begin position="225"/>
        <end position="246"/>
    </location>
</feature>
<accession>A0A6J4T4N2</accession>
<evidence type="ECO:0000313" key="2">
    <source>
        <dbReference type="EMBL" id="CAA9513731.1"/>
    </source>
</evidence>
<name>A0A6J4T4N2_9ACTN</name>
<feature type="non-terminal residue" evidence="2">
    <location>
        <position position="1"/>
    </location>
</feature>
<evidence type="ECO:0000256" key="1">
    <source>
        <dbReference type="SAM" id="MobiDB-lite"/>
    </source>
</evidence>
<feature type="compositionally biased region" description="Low complexity" evidence="1">
    <location>
        <begin position="12"/>
        <end position="32"/>
    </location>
</feature>
<feature type="non-terminal residue" evidence="2">
    <location>
        <position position="252"/>
    </location>
</feature>
<feature type="compositionally biased region" description="Basic residues" evidence="1">
    <location>
        <begin position="113"/>
        <end position="139"/>
    </location>
</feature>
<dbReference type="GO" id="GO:0003841">
    <property type="term" value="F:1-acylglycerol-3-phosphate O-acyltransferase activity"/>
    <property type="evidence" value="ECO:0007669"/>
    <property type="project" value="UniProtKB-EC"/>
</dbReference>
<feature type="region of interest" description="Disordered" evidence="1">
    <location>
        <begin position="101"/>
        <end position="197"/>
    </location>
</feature>
<feature type="compositionally biased region" description="Basic and acidic residues" evidence="1">
    <location>
        <begin position="160"/>
        <end position="172"/>
    </location>
</feature>
<protein>
    <submittedName>
        <fullName evidence="2">1-acyl-sn-glycerol-3-phosphate acyltransferase</fullName>
        <ecNumber evidence="2">2.3.1.51</ecNumber>
    </submittedName>
</protein>
<feature type="compositionally biased region" description="Pro residues" evidence="1">
    <location>
        <begin position="37"/>
        <end position="46"/>
    </location>
</feature>
<feature type="region of interest" description="Disordered" evidence="1">
    <location>
        <begin position="1"/>
        <end position="75"/>
    </location>
</feature>
<sequence length="252" mass="27025">EGAGVQGRAPGGALQALPRPRAPRAARLGLRGRAPRPHPLPRPLLPHPGDRLGQGSDRGAGDHRSQPLLVPRPLLRRGLPAAQGAVPGEVAALQAADAVHLQPRRGLPDPARAPRRRRVQDRSRRARARRHRGHVRRGRALALGCSRRAQARPRTSRPRVGSDRRADRDLRIGARPQLEEAAVPQGDGPVRRSGALRPDRRALARAVAGGLPARLRGDLRALWRAAAQRAAQGGASGSRRAPGRAQAGRDRV</sequence>
<dbReference type="EMBL" id="CADCVU010000176">
    <property type="protein sequence ID" value="CAA9513731.1"/>
    <property type="molecule type" value="Genomic_DNA"/>
</dbReference>
<feature type="region of interest" description="Disordered" evidence="1">
    <location>
        <begin position="225"/>
        <end position="252"/>
    </location>
</feature>
<organism evidence="2">
    <name type="scientific">uncultured Solirubrobacterales bacterium</name>
    <dbReference type="NCBI Taxonomy" id="768556"/>
    <lineage>
        <taxon>Bacteria</taxon>
        <taxon>Bacillati</taxon>
        <taxon>Actinomycetota</taxon>
        <taxon>Thermoleophilia</taxon>
        <taxon>Solirubrobacterales</taxon>
        <taxon>environmental samples</taxon>
    </lineage>
</organism>
<dbReference type="AlphaFoldDB" id="A0A6J4T4N2"/>
<keyword evidence="2" id="KW-0012">Acyltransferase</keyword>
<keyword evidence="2" id="KW-0808">Transferase</keyword>
<dbReference type="EC" id="2.3.1.51" evidence="2"/>
<gene>
    <name evidence="2" type="ORF">AVDCRST_MAG45-2071</name>
</gene>
<reference evidence="2" key="1">
    <citation type="submission" date="2020-02" db="EMBL/GenBank/DDBJ databases">
        <authorList>
            <person name="Meier V. D."/>
        </authorList>
    </citation>
    <scope>NUCLEOTIDE SEQUENCE</scope>
    <source>
        <strain evidence="2">AVDCRST_MAG45</strain>
    </source>
</reference>